<evidence type="ECO:0000256" key="3">
    <source>
        <dbReference type="ARBA" id="ARBA00022840"/>
    </source>
</evidence>
<dbReference type="AlphaFoldDB" id="A0A9D6V3Y7"/>
<evidence type="ECO:0000256" key="7">
    <source>
        <dbReference type="PROSITE-ProRule" id="PRU00169"/>
    </source>
</evidence>
<dbReference type="PROSITE" id="PS00676">
    <property type="entry name" value="SIGMA54_INTERACT_2"/>
    <property type="match status" value="1"/>
</dbReference>
<evidence type="ECO:0000256" key="2">
    <source>
        <dbReference type="ARBA" id="ARBA00022741"/>
    </source>
</evidence>
<reference evidence="10" key="1">
    <citation type="submission" date="2020-07" db="EMBL/GenBank/DDBJ databases">
        <title>Huge and variable diversity of episymbiotic CPR bacteria and DPANN archaea in groundwater ecosystems.</title>
        <authorList>
            <person name="He C.Y."/>
            <person name="Keren R."/>
            <person name="Whittaker M."/>
            <person name="Farag I.F."/>
            <person name="Doudna J."/>
            <person name="Cate J.H.D."/>
            <person name="Banfield J.F."/>
        </authorList>
    </citation>
    <scope>NUCLEOTIDE SEQUENCE</scope>
    <source>
        <strain evidence="10">NC_groundwater_1664_Pr3_B-0.1um_52_9</strain>
    </source>
</reference>
<organism evidence="10 11">
    <name type="scientific">Desulfomonile tiedjei</name>
    <dbReference type="NCBI Taxonomy" id="2358"/>
    <lineage>
        <taxon>Bacteria</taxon>
        <taxon>Pseudomonadati</taxon>
        <taxon>Thermodesulfobacteriota</taxon>
        <taxon>Desulfomonilia</taxon>
        <taxon>Desulfomonilales</taxon>
        <taxon>Desulfomonilaceae</taxon>
        <taxon>Desulfomonile</taxon>
    </lineage>
</organism>
<dbReference type="InterPro" id="IPR002197">
    <property type="entry name" value="HTH_Fis"/>
</dbReference>
<dbReference type="InterPro" id="IPR027417">
    <property type="entry name" value="P-loop_NTPase"/>
</dbReference>
<feature type="domain" description="Response regulatory" evidence="9">
    <location>
        <begin position="8"/>
        <end position="123"/>
    </location>
</feature>
<dbReference type="InterPro" id="IPR025943">
    <property type="entry name" value="Sigma_54_int_dom_ATP-bd_2"/>
</dbReference>
<evidence type="ECO:0000259" key="8">
    <source>
        <dbReference type="PROSITE" id="PS50045"/>
    </source>
</evidence>
<dbReference type="InterPro" id="IPR058031">
    <property type="entry name" value="AAA_lid_NorR"/>
</dbReference>
<evidence type="ECO:0000256" key="4">
    <source>
        <dbReference type="ARBA" id="ARBA00023012"/>
    </source>
</evidence>
<keyword evidence="6" id="KW-0804">Transcription</keyword>
<accession>A0A9D6V3Y7</accession>
<dbReference type="InterPro" id="IPR011006">
    <property type="entry name" value="CheY-like_superfamily"/>
</dbReference>
<dbReference type="GO" id="GO:0006355">
    <property type="term" value="P:regulation of DNA-templated transcription"/>
    <property type="evidence" value="ECO:0007669"/>
    <property type="project" value="InterPro"/>
</dbReference>
<dbReference type="SUPFAM" id="SSF52172">
    <property type="entry name" value="CheY-like"/>
    <property type="match status" value="1"/>
</dbReference>
<keyword evidence="5" id="KW-0805">Transcription regulation</keyword>
<dbReference type="Gene3D" id="3.40.50.2300">
    <property type="match status" value="1"/>
</dbReference>
<proteinExistence type="predicted"/>
<feature type="modified residue" description="4-aspartylphosphate" evidence="7">
    <location>
        <position position="58"/>
    </location>
</feature>
<comment type="caution">
    <text evidence="10">The sequence shown here is derived from an EMBL/GenBank/DDBJ whole genome shotgun (WGS) entry which is preliminary data.</text>
</comment>
<dbReference type="PANTHER" id="PTHR32071">
    <property type="entry name" value="TRANSCRIPTIONAL REGULATORY PROTEIN"/>
    <property type="match status" value="1"/>
</dbReference>
<dbReference type="PROSITE" id="PS50110">
    <property type="entry name" value="RESPONSE_REGULATORY"/>
    <property type="match status" value="1"/>
</dbReference>
<evidence type="ECO:0000313" key="11">
    <source>
        <dbReference type="Proteomes" id="UP000807825"/>
    </source>
</evidence>
<dbReference type="Gene3D" id="1.10.10.60">
    <property type="entry name" value="Homeodomain-like"/>
    <property type="match status" value="1"/>
</dbReference>
<dbReference type="FunFam" id="3.40.50.2300:FF:000018">
    <property type="entry name" value="DNA-binding transcriptional regulator NtrC"/>
    <property type="match status" value="1"/>
</dbReference>
<dbReference type="Gene3D" id="3.40.50.300">
    <property type="entry name" value="P-loop containing nucleotide triphosphate hydrolases"/>
    <property type="match status" value="1"/>
</dbReference>
<dbReference type="GO" id="GO:0043565">
    <property type="term" value="F:sequence-specific DNA binding"/>
    <property type="evidence" value="ECO:0007669"/>
    <property type="project" value="InterPro"/>
</dbReference>
<keyword evidence="3" id="KW-0067">ATP-binding</keyword>
<dbReference type="PROSITE" id="PS50045">
    <property type="entry name" value="SIGMA54_INTERACT_4"/>
    <property type="match status" value="1"/>
</dbReference>
<evidence type="ECO:0000259" key="9">
    <source>
        <dbReference type="PROSITE" id="PS50110"/>
    </source>
</evidence>
<dbReference type="CDD" id="cd00009">
    <property type="entry name" value="AAA"/>
    <property type="match status" value="1"/>
</dbReference>
<evidence type="ECO:0000256" key="6">
    <source>
        <dbReference type="ARBA" id="ARBA00023163"/>
    </source>
</evidence>
<dbReference type="SMART" id="SM00448">
    <property type="entry name" value="REC"/>
    <property type="match status" value="1"/>
</dbReference>
<dbReference type="SMART" id="SM00382">
    <property type="entry name" value="AAA"/>
    <property type="match status" value="1"/>
</dbReference>
<dbReference type="InterPro" id="IPR002078">
    <property type="entry name" value="Sigma_54_int"/>
</dbReference>
<dbReference type="SUPFAM" id="SSF52540">
    <property type="entry name" value="P-loop containing nucleoside triphosphate hydrolases"/>
    <property type="match status" value="1"/>
</dbReference>
<dbReference type="GO" id="GO:0005524">
    <property type="term" value="F:ATP binding"/>
    <property type="evidence" value="ECO:0007669"/>
    <property type="project" value="UniProtKB-KW"/>
</dbReference>
<gene>
    <name evidence="10" type="ORF">HY912_12765</name>
</gene>
<evidence type="ECO:0000256" key="1">
    <source>
        <dbReference type="ARBA" id="ARBA00022553"/>
    </source>
</evidence>
<dbReference type="GO" id="GO:0000160">
    <property type="term" value="P:phosphorelay signal transduction system"/>
    <property type="evidence" value="ECO:0007669"/>
    <property type="project" value="UniProtKB-KW"/>
</dbReference>
<dbReference type="Proteomes" id="UP000807825">
    <property type="component" value="Unassembled WGS sequence"/>
</dbReference>
<dbReference type="FunFam" id="3.40.50.300:FF:000006">
    <property type="entry name" value="DNA-binding transcriptional regulator NtrC"/>
    <property type="match status" value="1"/>
</dbReference>
<dbReference type="Gene3D" id="1.10.8.60">
    <property type="match status" value="1"/>
</dbReference>
<evidence type="ECO:0000313" key="10">
    <source>
        <dbReference type="EMBL" id="MBI5250359.1"/>
    </source>
</evidence>
<dbReference type="PRINTS" id="PR01590">
    <property type="entry name" value="HTHFIS"/>
</dbReference>
<dbReference type="PANTHER" id="PTHR32071:SF113">
    <property type="entry name" value="ALGINATE BIOSYNTHESIS TRANSCRIPTIONAL REGULATORY PROTEIN ALGB"/>
    <property type="match status" value="1"/>
</dbReference>
<dbReference type="InterPro" id="IPR001789">
    <property type="entry name" value="Sig_transdc_resp-reg_receiver"/>
</dbReference>
<dbReference type="InterPro" id="IPR003593">
    <property type="entry name" value="AAA+_ATPase"/>
</dbReference>
<dbReference type="Pfam" id="PF00158">
    <property type="entry name" value="Sigma54_activat"/>
    <property type="match status" value="1"/>
</dbReference>
<dbReference type="SUPFAM" id="SSF46689">
    <property type="entry name" value="Homeodomain-like"/>
    <property type="match status" value="1"/>
</dbReference>
<dbReference type="EMBL" id="JACRDE010000338">
    <property type="protein sequence ID" value="MBI5250359.1"/>
    <property type="molecule type" value="Genomic_DNA"/>
</dbReference>
<protein>
    <submittedName>
        <fullName evidence="10">Sigma-54-dependent Fis family transcriptional regulator</fullName>
    </submittedName>
</protein>
<feature type="domain" description="Sigma-54 factor interaction" evidence="8">
    <location>
        <begin position="148"/>
        <end position="377"/>
    </location>
</feature>
<evidence type="ECO:0000256" key="5">
    <source>
        <dbReference type="ARBA" id="ARBA00023015"/>
    </source>
</evidence>
<dbReference type="Pfam" id="PF00072">
    <property type="entry name" value="Response_reg"/>
    <property type="match status" value="1"/>
</dbReference>
<sequence>MNESSKGKLLILDDEEDMLRLLKRSLSTDLDCEISTASDAYQALALLQETRFDVALADIRMPGMDGMEFLTRIKKDYPELSVVMMTAYGSIDLAVQAIKHGAYDFITKPFEHDKLTHLLEKALERSRLVRENLLLQKRIEEQESFQEMVGSSPKMLRVFQTIGIMAKADATVLITGESGTGKDLAARAMHKLSQRALGPFVAVNCPNLPENILESELFGYKKGAFTHATQDRKGLFREAEGGTIYLDEIGDISPTLQTKLLRVLQDKEIRPLGQNKSVKVDVRIIASTNRDLEAKIQDGSFREDLFYRLNVLSLQMPPLRERAEDVPLLVEYLLTKFLKEFKKPKKTVAVELMHRFISHPWRGNVRELENVISRAVLLTPGDIISPEDVDWEPATQEDCLVPSDFMELPYKDAKATVLERFNREYISRLLMRHNSNVTRAAKECGLERQALQQVMRRYGIKSKSFQVDDDQIS</sequence>
<dbReference type="Pfam" id="PF25601">
    <property type="entry name" value="AAA_lid_14"/>
    <property type="match status" value="1"/>
</dbReference>
<keyword evidence="1 7" id="KW-0597">Phosphoprotein</keyword>
<keyword evidence="4" id="KW-0902">Two-component regulatory system</keyword>
<name>A0A9D6V3Y7_9BACT</name>
<dbReference type="InterPro" id="IPR009057">
    <property type="entry name" value="Homeodomain-like_sf"/>
</dbReference>
<keyword evidence="2" id="KW-0547">Nucleotide-binding</keyword>